<proteinExistence type="predicted"/>
<organism evidence="1 2">
    <name type="scientific">Celeribacter halophilus</name>
    <dbReference type="NCBI Taxonomy" id="576117"/>
    <lineage>
        <taxon>Bacteria</taxon>
        <taxon>Pseudomonadati</taxon>
        <taxon>Pseudomonadota</taxon>
        <taxon>Alphaproteobacteria</taxon>
        <taxon>Rhodobacterales</taxon>
        <taxon>Roseobacteraceae</taxon>
        <taxon>Celeribacter</taxon>
    </lineage>
</organism>
<evidence type="ECO:0000313" key="2">
    <source>
        <dbReference type="Proteomes" id="UP000183299"/>
    </source>
</evidence>
<sequence length="197" mass="21650">MTPEDILSRITIPYEFGACVDLRGITCEGRLVLDGARITGVDFTGAHFPEGISALGTEFLGLSWFHEITARDVDFTDALFHNDARFDRVQIAGDADFTKAEFRGVSQFDSARIGGTLGLSAVQGFGNCSLENAEIAGETQLARSEWFGGLWLDHTRFSSIETGDMLVHGRLWLKQAQLGNRPVPTDSFEISFGYSYV</sequence>
<dbReference type="Proteomes" id="UP000183299">
    <property type="component" value="Unassembled WGS sequence"/>
</dbReference>
<dbReference type="RefSeq" id="WP_066605890.1">
    <property type="nucleotide sequence ID" value="NZ_FORY01000002.1"/>
</dbReference>
<reference evidence="1 2" key="1">
    <citation type="submission" date="2016-10" db="EMBL/GenBank/DDBJ databases">
        <authorList>
            <person name="de Groot N.N."/>
        </authorList>
    </citation>
    <scope>NUCLEOTIDE SEQUENCE [LARGE SCALE GENOMIC DNA]</scope>
    <source>
        <strain evidence="1 2">CGMCC 1.8891</strain>
    </source>
</reference>
<keyword evidence="2" id="KW-1185">Reference proteome</keyword>
<dbReference type="STRING" id="576117.SAMN04488138_10283"/>
<dbReference type="EMBL" id="FORY01000002">
    <property type="protein sequence ID" value="SFJ12721.1"/>
    <property type="molecule type" value="Genomic_DNA"/>
</dbReference>
<gene>
    <name evidence="1" type="ORF">SAMN04488138_10283</name>
</gene>
<dbReference type="Gene3D" id="2.160.20.80">
    <property type="entry name" value="E3 ubiquitin-protein ligase SopA"/>
    <property type="match status" value="1"/>
</dbReference>
<name>A0A1I3NTZ2_9RHOB</name>
<evidence type="ECO:0000313" key="1">
    <source>
        <dbReference type="EMBL" id="SFJ12721.1"/>
    </source>
</evidence>
<dbReference type="OrthoDB" id="7773848at2"/>
<dbReference type="AlphaFoldDB" id="A0A1I3NTZ2"/>
<dbReference type="Pfam" id="PF13576">
    <property type="entry name" value="Pentapeptide_3"/>
    <property type="match status" value="1"/>
</dbReference>
<dbReference type="InterPro" id="IPR001646">
    <property type="entry name" value="5peptide_repeat"/>
</dbReference>
<accession>A0A1I3NTZ2</accession>
<dbReference type="GeneID" id="98663894"/>
<protein>
    <recommendedName>
        <fullName evidence="3">Pentapeptide repeat-containing protein</fullName>
    </recommendedName>
</protein>
<evidence type="ECO:0008006" key="3">
    <source>
        <dbReference type="Google" id="ProtNLM"/>
    </source>
</evidence>